<keyword evidence="2" id="KW-1185">Reference proteome</keyword>
<evidence type="ECO:0000313" key="1">
    <source>
        <dbReference type="EMBL" id="TDK30885.1"/>
    </source>
</evidence>
<dbReference type="InterPro" id="IPR021308">
    <property type="entry name" value="GfcB"/>
</dbReference>
<dbReference type="Gene3D" id="2.40.360.10">
    <property type="entry name" value="YmcC-like"/>
    <property type="match status" value="1"/>
</dbReference>
<organism evidence="1 2">
    <name type="scientific">Luteimonas terrae</name>
    <dbReference type="NCBI Taxonomy" id="1530191"/>
    <lineage>
        <taxon>Bacteria</taxon>
        <taxon>Pseudomonadati</taxon>
        <taxon>Pseudomonadota</taxon>
        <taxon>Gammaproteobacteria</taxon>
        <taxon>Lysobacterales</taxon>
        <taxon>Lysobacteraceae</taxon>
        <taxon>Luteimonas</taxon>
    </lineage>
</organism>
<dbReference type="Proteomes" id="UP000295543">
    <property type="component" value="Unassembled WGS sequence"/>
</dbReference>
<dbReference type="Pfam" id="PF11102">
    <property type="entry name" value="YjbF"/>
    <property type="match status" value="1"/>
</dbReference>
<dbReference type="PROSITE" id="PS51257">
    <property type="entry name" value="PROKAR_LIPOPROTEIN"/>
    <property type="match status" value="1"/>
</dbReference>
<comment type="caution">
    <text evidence="1">The sequence shown here is derived from an EMBL/GenBank/DDBJ whole genome shotgun (WGS) entry which is preliminary data.</text>
</comment>
<sequence length="229" mass="24934">MCAERVVSAFPSIAVRRAGACLLLAIAVALTGCTGLPRGSYDALRLAVSGRGLDITPEQVAANPYAQILVEGPQGESLMVLGNDDAGLTSWFTPDRRIVFLRDGILAGTSGQSTDAIEIRMLGDNPFKRLASVESAQTHRRYDWMPGYRYGVELRGQLQRGALESIDVLGSRRELQRFDEHLEGHGLTAHNRYWADPHTGAIVRSRELVGPGVELQITVLKPYTPGAPR</sequence>
<name>A0A4R5U8S3_9GAMM</name>
<evidence type="ECO:0000313" key="2">
    <source>
        <dbReference type="Proteomes" id="UP000295543"/>
    </source>
</evidence>
<dbReference type="OrthoDB" id="7001949at2"/>
<dbReference type="SUPFAM" id="SSF159270">
    <property type="entry name" value="YmcC-like"/>
    <property type="match status" value="1"/>
</dbReference>
<gene>
    <name evidence="1" type="ORF">E2F49_11130</name>
</gene>
<dbReference type="EMBL" id="SMTG01000004">
    <property type="protein sequence ID" value="TDK30885.1"/>
    <property type="molecule type" value="Genomic_DNA"/>
</dbReference>
<dbReference type="AlphaFoldDB" id="A0A4R5U8S3"/>
<proteinExistence type="predicted"/>
<keyword evidence="1" id="KW-0449">Lipoprotein</keyword>
<protein>
    <submittedName>
        <fullName evidence="1">YjbF family lipoprotein</fullName>
    </submittedName>
</protein>
<accession>A0A4R5U8S3</accession>
<reference evidence="1 2" key="1">
    <citation type="submission" date="2019-03" db="EMBL/GenBank/DDBJ databases">
        <title>Luteimonas zhaokaii sp.nov., isolated from the rectal contents of Plateau pika in Yushu, Qinghai Province, China.</title>
        <authorList>
            <person name="Zhang G."/>
        </authorList>
    </citation>
    <scope>NUCLEOTIDE SEQUENCE [LARGE SCALE GENOMIC DNA]</scope>
    <source>
        <strain evidence="1 2">THG-MD21</strain>
    </source>
</reference>
<dbReference type="InterPro" id="IPR023373">
    <property type="entry name" value="YmcC_sf"/>
</dbReference>